<keyword evidence="2" id="KW-0732">Signal</keyword>
<reference evidence="3 4" key="1">
    <citation type="submission" date="2024-10" db="EMBL/GenBank/DDBJ databases">
        <authorList>
            <person name="Kim D."/>
        </authorList>
    </citation>
    <scope>NUCLEOTIDE SEQUENCE [LARGE SCALE GENOMIC DNA]</scope>
    <source>
        <strain evidence="3">BH-2024</strain>
    </source>
</reference>
<evidence type="ECO:0000256" key="2">
    <source>
        <dbReference type="SAM" id="SignalP"/>
    </source>
</evidence>
<gene>
    <name evidence="3" type="ORF">niasHT_007362</name>
</gene>
<protein>
    <submittedName>
        <fullName evidence="3">Uncharacterized protein</fullName>
    </submittedName>
</protein>
<evidence type="ECO:0000256" key="1">
    <source>
        <dbReference type="SAM" id="MobiDB-lite"/>
    </source>
</evidence>
<evidence type="ECO:0000313" key="3">
    <source>
        <dbReference type="EMBL" id="KAL3116062.1"/>
    </source>
</evidence>
<sequence>MFCRCFPHSFLLLLPVLLALLSLFKCISASNHQPQAENVLLEELIQEIRKLNDRMEPTLGRGGNAEEEQMSEIKRSQGMAPSELWERAGDKRAQLPFSGGIYGKRSPLPFSGGIYGKRSARNLYSSSLIFPTLNRQARAMPFNGGMYGK</sequence>
<comment type="caution">
    <text evidence="3">The sequence shown here is derived from an EMBL/GenBank/DDBJ whole genome shotgun (WGS) entry which is preliminary data.</text>
</comment>
<dbReference type="AlphaFoldDB" id="A0ABD2LLF9"/>
<name>A0ABD2LLF9_9BILA</name>
<feature type="signal peptide" evidence="2">
    <location>
        <begin position="1"/>
        <end position="29"/>
    </location>
</feature>
<accession>A0ABD2LLF9</accession>
<dbReference type="Proteomes" id="UP001620626">
    <property type="component" value="Unassembled WGS sequence"/>
</dbReference>
<proteinExistence type="predicted"/>
<keyword evidence="4" id="KW-1185">Reference proteome</keyword>
<feature type="region of interest" description="Disordered" evidence="1">
    <location>
        <begin position="55"/>
        <end position="81"/>
    </location>
</feature>
<dbReference type="EMBL" id="JBICBT010000362">
    <property type="protein sequence ID" value="KAL3116062.1"/>
    <property type="molecule type" value="Genomic_DNA"/>
</dbReference>
<feature type="chain" id="PRO_5044887039" evidence="2">
    <location>
        <begin position="30"/>
        <end position="149"/>
    </location>
</feature>
<evidence type="ECO:0000313" key="4">
    <source>
        <dbReference type="Proteomes" id="UP001620626"/>
    </source>
</evidence>
<organism evidence="3 4">
    <name type="scientific">Heterodera trifolii</name>
    <dbReference type="NCBI Taxonomy" id="157864"/>
    <lineage>
        <taxon>Eukaryota</taxon>
        <taxon>Metazoa</taxon>
        <taxon>Ecdysozoa</taxon>
        <taxon>Nematoda</taxon>
        <taxon>Chromadorea</taxon>
        <taxon>Rhabditida</taxon>
        <taxon>Tylenchina</taxon>
        <taxon>Tylenchomorpha</taxon>
        <taxon>Tylenchoidea</taxon>
        <taxon>Heteroderidae</taxon>
        <taxon>Heteroderinae</taxon>
        <taxon>Heterodera</taxon>
    </lineage>
</organism>